<gene>
    <name evidence="2" type="ORF">BCR35DRAFT_53978</name>
</gene>
<sequence length="642" mass="69058">MPPLAGPSTQLLPPATYALLHDLAPAHSRVFPVQLAPIRPDTNDDDSAEGKKEMVEKAALLRVVLGGWMEGLGTEEGKNGCHASNTTSEMITGLSSSINGPLQYLQAKPRVLLFRTNSAGDDTANALKQIPPTLPTGTALDPAALGTGEDDLATFLLPRILRSAASLQAALLASPVPRTDGLQNANTRLWRERSALLAQLEELLATMVGVLAESGVRLEWQGGDGEVQGGLGKAREITNEMVKLVRGLLPSSHAPAINYPRTLHLFESTRSHAINDVDPFDSTRPSITLRSSVHARALFLTALRVLRKVTTASPFLADFAPQVTDLIFDGWPNTSAAAKGKQRAEESELRAVAASLDLAATTLEQPISAFSGQGINILSVRTTEALHGRLVSLEHESLDEVAEAMVDSALARIFARLWRSLKEGEHAEGGSEQLAHVLAASLAESGDRMVECLLQQAFSPELRLACLFALAFPLASPSPAVAFAIVLASATPATTAPTDLLSPNALQALASYTSHHHSMPLTLPSNVSRLDASAEIAWTRLCADVDATSNSGGADTSTRKRKREEDAPQHPSSDVMDVDGISRTDLLDLRRLVRWLIRRIDTHRRYQSLHGRPRQRDEDRRQDVARIGDQPQGPPRLPQGAS</sequence>
<proteinExistence type="predicted"/>
<feature type="compositionally biased region" description="Pro residues" evidence="1">
    <location>
        <begin position="632"/>
        <end position="642"/>
    </location>
</feature>
<evidence type="ECO:0000313" key="3">
    <source>
        <dbReference type="Proteomes" id="UP000193467"/>
    </source>
</evidence>
<dbReference type="InParanoid" id="A0A1Y2FN36"/>
<reference evidence="2 3" key="1">
    <citation type="submission" date="2016-07" db="EMBL/GenBank/DDBJ databases">
        <title>Pervasive Adenine N6-methylation of Active Genes in Fungi.</title>
        <authorList>
            <consortium name="DOE Joint Genome Institute"/>
            <person name="Mondo S.J."/>
            <person name="Dannebaum R.O."/>
            <person name="Kuo R.C."/>
            <person name="Labutti K."/>
            <person name="Haridas S."/>
            <person name="Kuo A."/>
            <person name="Salamov A."/>
            <person name="Ahrendt S.R."/>
            <person name="Lipzen A."/>
            <person name="Sullivan W."/>
            <person name="Andreopoulos W.B."/>
            <person name="Clum A."/>
            <person name="Lindquist E."/>
            <person name="Daum C."/>
            <person name="Ramamoorthy G.K."/>
            <person name="Gryganskyi A."/>
            <person name="Culley D."/>
            <person name="Magnuson J.K."/>
            <person name="James T.Y."/>
            <person name="O'Malley M.A."/>
            <person name="Stajich J.E."/>
            <person name="Spatafora J.W."/>
            <person name="Visel A."/>
            <person name="Grigoriev I.V."/>
        </authorList>
    </citation>
    <scope>NUCLEOTIDE SEQUENCE [LARGE SCALE GENOMIC DNA]</scope>
    <source>
        <strain evidence="2 3">62-1032</strain>
    </source>
</reference>
<protein>
    <submittedName>
        <fullName evidence="2">Uncharacterized protein</fullName>
    </submittedName>
</protein>
<dbReference type="STRING" id="106004.A0A1Y2FN36"/>
<name>A0A1Y2FN36_9BASI</name>
<dbReference type="OrthoDB" id="10656507at2759"/>
<dbReference type="AlphaFoldDB" id="A0A1Y2FN36"/>
<feature type="region of interest" description="Disordered" evidence="1">
    <location>
        <begin position="548"/>
        <end position="578"/>
    </location>
</feature>
<accession>A0A1Y2FN36</accession>
<dbReference type="EMBL" id="MCGR01000016">
    <property type="protein sequence ID" value="ORY85368.1"/>
    <property type="molecule type" value="Genomic_DNA"/>
</dbReference>
<evidence type="ECO:0000313" key="2">
    <source>
        <dbReference type="EMBL" id="ORY85368.1"/>
    </source>
</evidence>
<evidence type="ECO:0000256" key="1">
    <source>
        <dbReference type="SAM" id="MobiDB-lite"/>
    </source>
</evidence>
<comment type="caution">
    <text evidence="2">The sequence shown here is derived from an EMBL/GenBank/DDBJ whole genome shotgun (WGS) entry which is preliminary data.</text>
</comment>
<keyword evidence="3" id="KW-1185">Reference proteome</keyword>
<feature type="region of interest" description="Disordered" evidence="1">
    <location>
        <begin position="608"/>
        <end position="642"/>
    </location>
</feature>
<organism evidence="2 3">
    <name type="scientific">Leucosporidium creatinivorum</name>
    <dbReference type="NCBI Taxonomy" id="106004"/>
    <lineage>
        <taxon>Eukaryota</taxon>
        <taxon>Fungi</taxon>
        <taxon>Dikarya</taxon>
        <taxon>Basidiomycota</taxon>
        <taxon>Pucciniomycotina</taxon>
        <taxon>Microbotryomycetes</taxon>
        <taxon>Leucosporidiales</taxon>
        <taxon>Leucosporidium</taxon>
    </lineage>
</organism>
<feature type="compositionally biased region" description="Basic and acidic residues" evidence="1">
    <location>
        <begin position="614"/>
        <end position="626"/>
    </location>
</feature>
<dbReference type="Proteomes" id="UP000193467">
    <property type="component" value="Unassembled WGS sequence"/>
</dbReference>